<evidence type="ECO:0008006" key="3">
    <source>
        <dbReference type="Google" id="ProtNLM"/>
    </source>
</evidence>
<dbReference type="Gene3D" id="2.40.70.10">
    <property type="entry name" value="Acid Proteases"/>
    <property type="match status" value="1"/>
</dbReference>
<reference evidence="2" key="2">
    <citation type="submission" date="2015-01" db="EMBL/GenBank/DDBJ databases">
        <title>Evolutionary Origins and Diversification of the Mycorrhizal Mutualists.</title>
        <authorList>
            <consortium name="DOE Joint Genome Institute"/>
            <consortium name="Mycorrhizal Genomics Consortium"/>
            <person name="Kohler A."/>
            <person name="Kuo A."/>
            <person name="Nagy L.G."/>
            <person name="Floudas D."/>
            <person name="Copeland A."/>
            <person name="Barry K.W."/>
            <person name="Cichocki N."/>
            <person name="Veneault-Fourrey C."/>
            <person name="LaButti K."/>
            <person name="Lindquist E.A."/>
            <person name="Lipzen A."/>
            <person name="Lundell T."/>
            <person name="Morin E."/>
            <person name="Murat C."/>
            <person name="Riley R."/>
            <person name="Ohm R."/>
            <person name="Sun H."/>
            <person name="Tunlid A."/>
            <person name="Henrissat B."/>
            <person name="Grigoriev I.V."/>
            <person name="Hibbett D.S."/>
            <person name="Martin F."/>
        </authorList>
    </citation>
    <scope>NUCLEOTIDE SEQUENCE [LARGE SCALE GENOMIC DNA]</scope>
    <source>
        <strain evidence="2">441</strain>
    </source>
</reference>
<dbReference type="InterPro" id="IPR021109">
    <property type="entry name" value="Peptidase_aspartic_dom_sf"/>
</dbReference>
<reference evidence="1 2" key="1">
    <citation type="submission" date="2014-04" db="EMBL/GenBank/DDBJ databases">
        <authorList>
            <consortium name="DOE Joint Genome Institute"/>
            <person name="Kuo A."/>
            <person name="Kohler A."/>
            <person name="Costa M.D."/>
            <person name="Nagy L.G."/>
            <person name="Floudas D."/>
            <person name="Copeland A."/>
            <person name="Barry K.W."/>
            <person name="Cichocki N."/>
            <person name="Veneault-Fourrey C."/>
            <person name="LaButti K."/>
            <person name="Lindquist E.A."/>
            <person name="Lipzen A."/>
            <person name="Lundell T."/>
            <person name="Morin E."/>
            <person name="Murat C."/>
            <person name="Sun H."/>
            <person name="Tunlid A."/>
            <person name="Henrissat B."/>
            <person name="Grigoriev I.V."/>
            <person name="Hibbett D.S."/>
            <person name="Martin F."/>
            <person name="Nordberg H.P."/>
            <person name="Cantor M.N."/>
            <person name="Hua S.X."/>
        </authorList>
    </citation>
    <scope>NUCLEOTIDE SEQUENCE [LARGE SCALE GENOMIC DNA]</scope>
    <source>
        <strain evidence="1 2">441</strain>
    </source>
</reference>
<dbReference type="CDD" id="cd00303">
    <property type="entry name" value="retropepsin_like"/>
    <property type="match status" value="1"/>
</dbReference>
<dbReference type="Proteomes" id="UP000054018">
    <property type="component" value="Unassembled WGS sequence"/>
</dbReference>
<sequence length="111" mass="11897">IEGILDSGSQVVALRKEIAEVLQLPIEKDGCVTMETANRGKEATEGVVHNCPITFAGVTVHLPVQIVRNMAFDIILGRPFTCALHATTQDLPNGSQSIEIVEPGSGKRTFV</sequence>
<name>A0A0C9YUX2_9AGAM</name>
<organism evidence="1 2">
    <name type="scientific">Pisolithus microcarpus 441</name>
    <dbReference type="NCBI Taxonomy" id="765257"/>
    <lineage>
        <taxon>Eukaryota</taxon>
        <taxon>Fungi</taxon>
        <taxon>Dikarya</taxon>
        <taxon>Basidiomycota</taxon>
        <taxon>Agaricomycotina</taxon>
        <taxon>Agaricomycetes</taxon>
        <taxon>Agaricomycetidae</taxon>
        <taxon>Boletales</taxon>
        <taxon>Sclerodermatineae</taxon>
        <taxon>Pisolithaceae</taxon>
        <taxon>Pisolithus</taxon>
    </lineage>
</organism>
<dbReference type="STRING" id="765257.A0A0C9YUX2"/>
<dbReference type="OrthoDB" id="3202009at2759"/>
<dbReference type="SUPFAM" id="SSF50630">
    <property type="entry name" value="Acid proteases"/>
    <property type="match status" value="1"/>
</dbReference>
<dbReference type="EMBL" id="KN833962">
    <property type="protein sequence ID" value="KIK13977.1"/>
    <property type="molecule type" value="Genomic_DNA"/>
</dbReference>
<dbReference type="HOGENOM" id="CLU_003921_8_2_1"/>
<dbReference type="AlphaFoldDB" id="A0A0C9YUX2"/>
<evidence type="ECO:0000313" key="2">
    <source>
        <dbReference type="Proteomes" id="UP000054018"/>
    </source>
</evidence>
<evidence type="ECO:0000313" key="1">
    <source>
        <dbReference type="EMBL" id="KIK13977.1"/>
    </source>
</evidence>
<feature type="non-terminal residue" evidence="1">
    <location>
        <position position="111"/>
    </location>
</feature>
<protein>
    <recommendedName>
        <fullName evidence="3">Peptidase A2 domain-containing protein</fullName>
    </recommendedName>
</protein>
<proteinExistence type="predicted"/>
<feature type="non-terminal residue" evidence="1">
    <location>
        <position position="1"/>
    </location>
</feature>
<accession>A0A0C9YUX2</accession>
<dbReference type="Pfam" id="PF13975">
    <property type="entry name" value="gag-asp_proteas"/>
    <property type="match status" value="1"/>
</dbReference>
<keyword evidence="2" id="KW-1185">Reference proteome</keyword>
<gene>
    <name evidence="1" type="ORF">PISMIDRAFT_71267</name>
</gene>